<keyword evidence="1" id="KW-0812">Transmembrane</keyword>
<dbReference type="AlphaFoldDB" id="L0KDJ3"/>
<keyword evidence="1" id="KW-0472">Membrane</keyword>
<feature type="transmembrane region" description="Helical" evidence="1">
    <location>
        <begin position="12"/>
        <end position="29"/>
    </location>
</feature>
<protein>
    <submittedName>
        <fullName evidence="2">Uncharacterized protein</fullName>
    </submittedName>
</protein>
<evidence type="ECO:0000313" key="3">
    <source>
        <dbReference type="Proteomes" id="UP000010880"/>
    </source>
</evidence>
<evidence type="ECO:0000313" key="2">
    <source>
        <dbReference type="EMBL" id="AGB42158.1"/>
    </source>
</evidence>
<reference evidence="3" key="1">
    <citation type="submission" date="2012-02" db="EMBL/GenBank/DDBJ databases">
        <title>The complete genome of Halobacteroides halobius DSM 5150.</title>
        <authorList>
            <person name="Lucas S."/>
            <person name="Copeland A."/>
            <person name="Lapidus A."/>
            <person name="Glavina del Rio T."/>
            <person name="Dalin E."/>
            <person name="Tice H."/>
            <person name="Bruce D."/>
            <person name="Goodwin L."/>
            <person name="Pitluck S."/>
            <person name="Peters L."/>
            <person name="Mikhailova N."/>
            <person name="Gu W."/>
            <person name="Kyrpides N."/>
            <person name="Mavromatis K."/>
            <person name="Ivanova N."/>
            <person name="Brettin T."/>
            <person name="Detter J.C."/>
            <person name="Han C."/>
            <person name="Larimer F."/>
            <person name="Land M."/>
            <person name="Hauser L."/>
            <person name="Markowitz V."/>
            <person name="Cheng J.-F."/>
            <person name="Hugenholtz P."/>
            <person name="Woyke T."/>
            <person name="Wu D."/>
            <person name="Tindall B."/>
            <person name="Pomrenke H."/>
            <person name="Brambilla E."/>
            <person name="Klenk H.-P."/>
            <person name="Eisen J.A."/>
        </authorList>
    </citation>
    <scope>NUCLEOTIDE SEQUENCE [LARGE SCALE GENOMIC DNA]</scope>
    <source>
        <strain evidence="3">ATCC 35273 / DSM 5150 / MD-1</strain>
    </source>
</reference>
<keyword evidence="1" id="KW-1133">Transmembrane helix</keyword>
<dbReference type="Proteomes" id="UP000010880">
    <property type="component" value="Chromosome"/>
</dbReference>
<organism evidence="2 3">
    <name type="scientific">Halobacteroides halobius (strain ATCC 35273 / DSM 5150 / MD-1)</name>
    <dbReference type="NCBI Taxonomy" id="748449"/>
    <lineage>
        <taxon>Bacteria</taxon>
        <taxon>Bacillati</taxon>
        <taxon>Bacillota</taxon>
        <taxon>Clostridia</taxon>
        <taxon>Halanaerobiales</taxon>
        <taxon>Halobacteroidaceae</taxon>
        <taxon>Halobacteroides</taxon>
    </lineage>
</organism>
<sequence>MDDNKLKLIESNLLAGLVVILVVVIYTVIGGKLDSLLAKLI</sequence>
<dbReference type="KEGG" id="hhl:Halha_2284"/>
<evidence type="ECO:0000256" key="1">
    <source>
        <dbReference type="SAM" id="Phobius"/>
    </source>
</evidence>
<dbReference type="HOGENOM" id="CLU_3270928_0_0_9"/>
<proteinExistence type="predicted"/>
<gene>
    <name evidence="2" type="ordered locus">Halha_2284</name>
</gene>
<name>L0KDJ3_HALHC</name>
<dbReference type="STRING" id="748449.Halha_2284"/>
<accession>L0KDJ3</accession>
<dbReference type="EMBL" id="CP003359">
    <property type="protein sequence ID" value="AGB42158.1"/>
    <property type="molecule type" value="Genomic_DNA"/>
</dbReference>
<dbReference type="RefSeq" id="WP_015327872.1">
    <property type="nucleotide sequence ID" value="NC_019978.1"/>
</dbReference>
<keyword evidence="3" id="KW-1185">Reference proteome</keyword>